<name>A0A5N6RRG5_9ROSI</name>
<feature type="region of interest" description="Disordered" evidence="1">
    <location>
        <begin position="70"/>
        <end position="123"/>
    </location>
</feature>
<reference evidence="2 3" key="1">
    <citation type="submission" date="2019-06" db="EMBL/GenBank/DDBJ databases">
        <title>A chromosomal-level reference genome of Carpinus fangiana (Coryloideae, Betulaceae).</title>
        <authorList>
            <person name="Yang X."/>
            <person name="Wang Z."/>
            <person name="Zhang L."/>
            <person name="Hao G."/>
            <person name="Liu J."/>
            <person name="Yang Y."/>
        </authorList>
    </citation>
    <scope>NUCLEOTIDE SEQUENCE [LARGE SCALE GENOMIC DNA]</scope>
    <source>
        <strain evidence="2">Cfa_2016G</strain>
        <tissue evidence="2">Leaf</tissue>
    </source>
</reference>
<accession>A0A5N6RRG5</accession>
<dbReference type="Proteomes" id="UP000327013">
    <property type="component" value="Chromosome 7"/>
</dbReference>
<evidence type="ECO:0000313" key="3">
    <source>
        <dbReference type="Proteomes" id="UP000327013"/>
    </source>
</evidence>
<evidence type="ECO:0000313" key="2">
    <source>
        <dbReference type="EMBL" id="KAE8100740.1"/>
    </source>
</evidence>
<proteinExistence type="predicted"/>
<dbReference type="EMBL" id="CM017327">
    <property type="protein sequence ID" value="KAE8100740.1"/>
    <property type="molecule type" value="Genomic_DNA"/>
</dbReference>
<dbReference type="OrthoDB" id="781489at2759"/>
<dbReference type="PANTHER" id="PTHR34539:SF19">
    <property type="entry name" value="T6J4.11 PROTEIN"/>
    <property type="match status" value="1"/>
</dbReference>
<gene>
    <name evidence="2" type="ORF">FH972_018604</name>
</gene>
<evidence type="ECO:0000256" key="1">
    <source>
        <dbReference type="SAM" id="MobiDB-lite"/>
    </source>
</evidence>
<sequence>MSITVEGRNDKKRVRGDSDEFSESDSPEVKRLREDLLGFLDDTEADPTIQDLDSVMKSFEEEISQACTSSPVPVVDLTSDSGESQPELGYLLEASDDELGLPPSGNSLGEEVKNSETELGQDSSYSSGIGELWGFEDQIPSYYSFEYGSGNGYDNTSEYVAFDGLFEHSDVYFDSSDVSDPSWRHETLPAQ</sequence>
<organism evidence="2 3">
    <name type="scientific">Carpinus fangiana</name>
    <dbReference type="NCBI Taxonomy" id="176857"/>
    <lineage>
        <taxon>Eukaryota</taxon>
        <taxon>Viridiplantae</taxon>
        <taxon>Streptophyta</taxon>
        <taxon>Embryophyta</taxon>
        <taxon>Tracheophyta</taxon>
        <taxon>Spermatophyta</taxon>
        <taxon>Magnoliopsida</taxon>
        <taxon>eudicotyledons</taxon>
        <taxon>Gunneridae</taxon>
        <taxon>Pentapetalae</taxon>
        <taxon>rosids</taxon>
        <taxon>fabids</taxon>
        <taxon>Fagales</taxon>
        <taxon>Betulaceae</taxon>
        <taxon>Carpinus</taxon>
    </lineage>
</organism>
<keyword evidence="3" id="KW-1185">Reference proteome</keyword>
<dbReference type="AlphaFoldDB" id="A0A5N6RRG5"/>
<protein>
    <submittedName>
        <fullName evidence="2">Uncharacterized protein</fullName>
    </submittedName>
</protein>
<feature type="region of interest" description="Disordered" evidence="1">
    <location>
        <begin position="1"/>
        <end position="29"/>
    </location>
</feature>
<dbReference type="PANTHER" id="PTHR34539">
    <property type="entry name" value="T6J4.11 PROTEIN"/>
    <property type="match status" value="1"/>
</dbReference>